<keyword evidence="3" id="KW-0143">Chaperone</keyword>
<proteinExistence type="inferred from homology"/>
<evidence type="ECO:0000256" key="2">
    <source>
        <dbReference type="ARBA" id="ARBA00023128"/>
    </source>
</evidence>
<evidence type="ECO:0000256" key="4">
    <source>
        <dbReference type="ARBA" id="ARBA00025715"/>
    </source>
</evidence>
<keyword evidence="2" id="KW-0496">Mitochondrion</keyword>
<feature type="domain" description="Complex 1 LYR protein" evidence="6">
    <location>
        <begin position="9"/>
        <end position="65"/>
    </location>
</feature>
<evidence type="ECO:0000313" key="8">
    <source>
        <dbReference type="Proteomes" id="UP001369815"/>
    </source>
</evidence>
<protein>
    <recommendedName>
        <fullName evidence="6">Complex 1 LYR protein domain-containing protein</fullName>
    </recommendedName>
</protein>
<dbReference type="Pfam" id="PF05347">
    <property type="entry name" value="Complex1_LYR"/>
    <property type="match status" value="1"/>
</dbReference>
<dbReference type="PANTHER" id="PTHR13675">
    <property type="entry name" value="LYR MOTIF-CONTAINING PROTEIN 2"/>
    <property type="match status" value="1"/>
</dbReference>
<name>A0AAX6MMY6_9PEZI</name>
<feature type="compositionally biased region" description="Low complexity" evidence="5">
    <location>
        <begin position="80"/>
        <end position="90"/>
    </location>
</feature>
<feature type="region of interest" description="Disordered" evidence="5">
    <location>
        <begin position="350"/>
        <end position="490"/>
    </location>
</feature>
<organism evidence="7 8">
    <name type="scientific">Daldinia eschscholtzii</name>
    <dbReference type="NCBI Taxonomy" id="292717"/>
    <lineage>
        <taxon>Eukaryota</taxon>
        <taxon>Fungi</taxon>
        <taxon>Dikarya</taxon>
        <taxon>Ascomycota</taxon>
        <taxon>Pezizomycotina</taxon>
        <taxon>Sordariomycetes</taxon>
        <taxon>Xylariomycetidae</taxon>
        <taxon>Xylariales</taxon>
        <taxon>Hypoxylaceae</taxon>
        <taxon>Daldinia</taxon>
    </lineage>
</organism>
<evidence type="ECO:0000256" key="5">
    <source>
        <dbReference type="SAM" id="MobiDB-lite"/>
    </source>
</evidence>
<feature type="compositionally biased region" description="Polar residues" evidence="5">
    <location>
        <begin position="475"/>
        <end position="490"/>
    </location>
</feature>
<sequence>MRLSGLQKDVLSLYRKCLRESRKKPVAARPHFESFIRSEFDKSINIDKRDFAVIEFLLRKGHRQISRKKNGVRVSRRLPSRGPGESSGSGKQYSLMQVSEFNEDHPYWGTLRHSQIPNMKHPAATSVENKKVYNDDTQLQTTDYNKSATRKIKHTSQVPGGLRQKGMSIAARNRGRAREKRFGLADPRVWDAINRSLVQQRQLSTLVIPEDAAVEHDQPSEIPSRTSSQRKALNRFTRQLEKYADATGAAGKVPVMTPTESDSKLSYHTVQPLLPYQKEFEAAGLAVTSTEQSRRPLIKHRDSLKPMSSSVKYVHAPVQTDGGFDRQDDALSEHSASSFGSYVEFTPAGNPIESLPDPKHKKKKFLSKDKGGLLPWLRKKSPSRENRTPQVEPPYKRQSINDSQDRSQARAIDHQRTPHDRSSLSPGTRPSGLRRKATSKPAASPANITARRESPDRKLSWVEVGHGSQRLHSGPATTRASPENGTRQPVTHTGLRKRDIAMARLPLPETIEEEKENSPSHTDQSKIQIYPRLELKGVPDPVAEISQRKRTVSPQTTPSTLPSLPSAARYAVSRASSLERALDEVSQQLERLEQEADESTQLYSHPPTLADRTNKNKNTCSPHHTSHRASGITPTRRPRRNEEVIFVNRKMPPVKSPMRKKSSQSPPKLKLPRQAPPRPSRKQSTPKSSTQKKLPTIPQTEDILKDLDVFFDYDDADINDRDVIRGLQVAIHAAADNMYDALIREKTGLRIRRFLADLRAVGEMQDENPAGQRAKERLTRSTRLVRMQGEKSIHQANS</sequence>
<dbReference type="AlphaFoldDB" id="A0AAX6MMY6"/>
<dbReference type="EMBL" id="JBANMG010000004">
    <property type="protein sequence ID" value="KAK6954005.1"/>
    <property type="molecule type" value="Genomic_DNA"/>
</dbReference>
<comment type="similarity">
    <text evidence="4">Belongs to the complex I LYR family. SDHAF1 subfamily.</text>
</comment>
<evidence type="ECO:0000259" key="6">
    <source>
        <dbReference type="Pfam" id="PF05347"/>
    </source>
</evidence>
<dbReference type="InterPro" id="IPR045295">
    <property type="entry name" value="Complex1_LYR_SDHAF1_LYRM8"/>
</dbReference>
<feature type="region of interest" description="Disordered" evidence="5">
    <location>
        <begin position="592"/>
        <end position="699"/>
    </location>
</feature>
<evidence type="ECO:0000313" key="7">
    <source>
        <dbReference type="EMBL" id="KAK6954005.1"/>
    </source>
</evidence>
<evidence type="ECO:0000256" key="1">
    <source>
        <dbReference type="ARBA" id="ARBA00004305"/>
    </source>
</evidence>
<feature type="region of interest" description="Disordered" evidence="5">
    <location>
        <begin position="546"/>
        <end position="568"/>
    </location>
</feature>
<feature type="compositionally biased region" description="Basic and acidic residues" evidence="5">
    <location>
        <begin position="403"/>
        <end position="422"/>
    </location>
</feature>
<dbReference type="GO" id="GO:0005759">
    <property type="term" value="C:mitochondrial matrix"/>
    <property type="evidence" value="ECO:0007669"/>
    <property type="project" value="UniProtKB-SubCell"/>
</dbReference>
<comment type="subcellular location">
    <subcellularLocation>
        <location evidence="1">Mitochondrion matrix</location>
    </subcellularLocation>
</comment>
<feature type="compositionally biased region" description="Basic residues" evidence="5">
    <location>
        <begin position="65"/>
        <end position="79"/>
    </location>
</feature>
<evidence type="ECO:0000256" key="3">
    <source>
        <dbReference type="ARBA" id="ARBA00023186"/>
    </source>
</evidence>
<feature type="compositionally biased region" description="Basic and acidic residues" evidence="5">
    <location>
        <begin position="450"/>
        <end position="460"/>
    </location>
</feature>
<feature type="region of interest" description="Disordered" evidence="5">
    <location>
        <begin position="510"/>
        <end position="529"/>
    </location>
</feature>
<feature type="compositionally biased region" description="Low complexity" evidence="5">
    <location>
        <begin position="552"/>
        <end position="568"/>
    </location>
</feature>
<comment type="caution">
    <text evidence="7">The sequence shown here is derived from an EMBL/GenBank/DDBJ whole genome shotgun (WGS) entry which is preliminary data.</text>
</comment>
<dbReference type="PANTHER" id="PTHR13675:SF1">
    <property type="entry name" value="SUCCINATE DEHYDROGENASE ASSEMBLY FACTOR 1, MITOCHONDRIAL"/>
    <property type="match status" value="1"/>
</dbReference>
<keyword evidence="8" id="KW-1185">Reference proteome</keyword>
<dbReference type="Proteomes" id="UP001369815">
    <property type="component" value="Unassembled WGS sequence"/>
</dbReference>
<dbReference type="GO" id="GO:0034553">
    <property type="term" value="P:mitochondrial respiratory chain complex II assembly"/>
    <property type="evidence" value="ECO:0007669"/>
    <property type="project" value="InterPro"/>
</dbReference>
<feature type="region of interest" description="Disordered" evidence="5">
    <location>
        <begin position="65"/>
        <end position="91"/>
    </location>
</feature>
<dbReference type="InterPro" id="IPR008011">
    <property type="entry name" value="Complex1_LYR_dom"/>
</dbReference>
<dbReference type="CDD" id="cd20268">
    <property type="entry name" value="Complex1_LYR_SDHAF1_LYRM8"/>
    <property type="match status" value="1"/>
</dbReference>
<reference evidence="7 8" key="1">
    <citation type="journal article" date="2024" name="Front Chem Biol">
        <title>Unveiling the potential of Daldinia eschscholtzii MFLUCC 19-0629 through bioactivity and bioinformatics studies for enhanced sustainable agriculture production.</title>
        <authorList>
            <person name="Brooks S."/>
            <person name="Weaver J.A."/>
            <person name="Klomchit A."/>
            <person name="Alharthi S.A."/>
            <person name="Onlamun T."/>
            <person name="Nurani R."/>
            <person name="Vong T.K."/>
            <person name="Alberti F."/>
            <person name="Greco C."/>
        </authorList>
    </citation>
    <scope>NUCLEOTIDE SEQUENCE [LARGE SCALE GENOMIC DNA]</scope>
    <source>
        <strain evidence="7">MFLUCC 19-0629</strain>
    </source>
</reference>
<feature type="compositionally biased region" description="Low complexity" evidence="5">
    <location>
        <begin position="682"/>
        <end position="693"/>
    </location>
</feature>
<accession>A0AAX6MMY6</accession>
<gene>
    <name evidence="7" type="ORF">Daesc_003967</name>
</gene>